<dbReference type="AlphaFoldDB" id="A0AAW0EAS5"/>
<reference evidence="2 3" key="1">
    <citation type="journal article" date="2024" name="J Genomics">
        <title>Draft genome sequencing and assembly of Favolaschia claudopus CIRM-BRFM 2984 isolated from oak limbs.</title>
        <authorList>
            <person name="Navarro D."/>
            <person name="Drula E."/>
            <person name="Chaduli D."/>
            <person name="Cazenave R."/>
            <person name="Ahrendt S."/>
            <person name="Wang J."/>
            <person name="Lipzen A."/>
            <person name="Daum C."/>
            <person name="Barry K."/>
            <person name="Grigoriev I.V."/>
            <person name="Favel A."/>
            <person name="Rosso M.N."/>
            <person name="Martin F."/>
        </authorList>
    </citation>
    <scope>NUCLEOTIDE SEQUENCE [LARGE SCALE GENOMIC DNA]</scope>
    <source>
        <strain evidence="2 3">CIRM-BRFM 2984</strain>
    </source>
</reference>
<organism evidence="2 3">
    <name type="scientific">Favolaschia claudopus</name>
    <dbReference type="NCBI Taxonomy" id="2862362"/>
    <lineage>
        <taxon>Eukaryota</taxon>
        <taxon>Fungi</taxon>
        <taxon>Dikarya</taxon>
        <taxon>Basidiomycota</taxon>
        <taxon>Agaricomycotina</taxon>
        <taxon>Agaricomycetes</taxon>
        <taxon>Agaricomycetidae</taxon>
        <taxon>Agaricales</taxon>
        <taxon>Marasmiineae</taxon>
        <taxon>Mycenaceae</taxon>
        <taxon>Favolaschia</taxon>
    </lineage>
</organism>
<proteinExistence type="predicted"/>
<evidence type="ECO:0000256" key="1">
    <source>
        <dbReference type="SAM" id="MobiDB-lite"/>
    </source>
</evidence>
<protein>
    <submittedName>
        <fullName evidence="2">Uncharacterized protein</fullName>
    </submittedName>
</protein>
<feature type="compositionally biased region" description="Low complexity" evidence="1">
    <location>
        <begin position="146"/>
        <end position="166"/>
    </location>
</feature>
<feature type="compositionally biased region" description="Polar residues" evidence="1">
    <location>
        <begin position="105"/>
        <end position="125"/>
    </location>
</feature>
<keyword evidence="3" id="KW-1185">Reference proteome</keyword>
<evidence type="ECO:0000313" key="2">
    <source>
        <dbReference type="EMBL" id="KAK7060035.1"/>
    </source>
</evidence>
<feature type="region of interest" description="Disordered" evidence="1">
    <location>
        <begin position="99"/>
        <end position="173"/>
    </location>
</feature>
<name>A0AAW0EAS5_9AGAR</name>
<accession>A0AAW0EAS5</accession>
<dbReference type="EMBL" id="JAWWNJ010000003">
    <property type="protein sequence ID" value="KAK7060035.1"/>
    <property type="molecule type" value="Genomic_DNA"/>
</dbReference>
<feature type="region of interest" description="Disordered" evidence="1">
    <location>
        <begin position="192"/>
        <end position="265"/>
    </location>
</feature>
<sequence>MATAILAPAIGSSALPSTPANEWAASTNGGILDVPYQYNSSASLPALMKDDVRPSAVPPSPSTNVALAQNITLHLPHAQHALSRPPPISYSSLTTDTSLSKLSTQAQAGSCPNLSPPQTQSSTAPLNHEARCRSAPHHPIPLPDTSSSADQLPSSSSPRPSASSSAVDISPTSTSKFVEDFTTDIDITAFGAPDALTPPAPEGVIDANKSSSSSSRSTPPRRRRSSGSSDNSTSSGGSGSDNSLPRRLVHRLKEKMHGVGHHAQE</sequence>
<gene>
    <name evidence="2" type="ORF">R3P38DRAFT_2839010</name>
</gene>
<feature type="compositionally biased region" description="Basic residues" evidence="1">
    <location>
        <begin position="247"/>
        <end position="265"/>
    </location>
</feature>
<feature type="compositionally biased region" description="Low complexity" evidence="1">
    <location>
        <begin position="226"/>
        <end position="243"/>
    </location>
</feature>
<evidence type="ECO:0000313" key="3">
    <source>
        <dbReference type="Proteomes" id="UP001362999"/>
    </source>
</evidence>
<comment type="caution">
    <text evidence="2">The sequence shown here is derived from an EMBL/GenBank/DDBJ whole genome shotgun (WGS) entry which is preliminary data.</text>
</comment>
<dbReference type="Proteomes" id="UP001362999">
    <property type="component" value="Unassembled WGS sequence"/>
</dbReference>